<evidence type="ECO:0008006" key="5">
    <source>
        <dbReference type="Google" id="ProtNLM"/>
    </source>
</evidence>
<comment type="caution">
    <text evidence="3">The sequence shown here is derived from an EMBL/GenBank/DDBJ whole genome shotgun (WGS) entry which is preliminary data.</text>
</comment>
<organism evidence="3 4">
    <name type="scientific">Nocardioides nanhaiensis</name>
    <dbReference type="NCBI Taxonomy" id="1476871"/>
    <lineage>
        <taxon>Bacteria</taxon>
        <taxon>Bacillati</taxon>
        <taxon>Actinomycetota</taxon>
        <taxon>Actinomycetes</taxon>
        <taxon>Propionibacteriales</taxon>
        <taxon>Nocardioidaceae</taxon>
        <taxon>Nocardioides</taxon>
    </lineage>
</organism>
<dbReference type="EMBL" id="BAABIM010000005">
    <property type="protein sequence ID" value="GAA4697171.1"/>
    <property type="molecule type" value="Genomic_DNA"/>
</dbReference>
<keyword evidence="2" id="KW-0472">Membrane</keyword>
<gene>
    <name evidence="3" type="ORF">GCM10023226_39510</name>
</gene>
<dbReference type="RefSeq" id="WP_345271436.1">
    <property type="nucleotide sequence ID" value="NZ_BAABIM010000005.1"/>
</dbReference>
<evidence type="ECO:0000256" key="1">
    <source>
        <dbReference type="SAM" id="MobiDB-lite"/>
    </source>
</evidence>
<evidence type="ECO:0000313" key="4">
    <source>
        <dbReference type="Proteomes" id="UP001500621"/>
    </source>
</evidence>
<keyword evidence="2" id="KW-0812">Transmembrane</keyword>
<proteinExistence type="predicted"/>
<feature type="region of interest" description="Disordered" evidence="1">
    <location>
        <begin position="65"/>
        <end position="84"/>
    </location>
</feature>
<name>A0ABP8X0I9_9ACTN</name>
<sequence length="84" mass="9101">MSQPDTPRGDPWMAFGYLTSGVLLYGAIGWGLDRWWGTGFMVVVGILLGAGLGLYQTFARFRMVEEEPSAPPPDAPGSTRPAQQ</sequence>
<dbReference type="Proteomes" id="UP001500621">
    <property type="component" value="Unassembled WGS sequence"/>
</dbReference>
<evidence type="ECO:0000313" key="3">
    <source>
        <dbReference type="EMBL" id="GAA4697171.1"/>
    </source>
</evidence>
<keyword evidence="2" id="KW-1133">Transmembrane helix</keyword>
<evidence type="ECO:0000256" key="2">
    <source>
        <dbReference type="SAM" id="Phobius"/>
    </source>
</evidence>
<accession>A0ABP8X0I9</accession>
<reference evidence="4" key="1">
    <citation type="journal article" date="2019" name="Int. J. Syst. Evol. Microbiol.">
        <title>The Global Catalogue of Microorganisms (GCM) 10K type strain sequencing project: providing services to taxonomists for standard genome sequencing and annotation.</title>
        <authorList>
            <consortium name="The Broad Institute Genomics Platform"/>
            <consortium name="The Broad Institute Genome Sequencing Center for Infectious Disease"/>
            <person name="Wu L."/>
            <person name="Ma J."/>
        </authorList>
    </citation>
    <scope>NUCLEOTIDE SEQUENCE [LARGE SCALE GENOMIC DNA]</scope>
    <source>
        <strain evidence="4">JCM 18127</strain>
    </source>
</reference>
<feature type="transmembrane region" description="Helical" evidence="2">
    <location>
        <begin position="36"/>
        <end position="55"/>
    </location>
</feature>
<keyword evidence="4" id="KW-1185">Reference proteome</keyword>
<feature type="transmembrane region" description="Helical" evidence="2">
    <location>
        <begin position="12"/>
        <end position="30"/>
    </location>
</feature>
<protein>
    <recommendedName>
        <fullName evidence="5">AtpZ/AtpI family protein</fullName>
    </recommendedName>
</protein>